<protein>
    <submittedName>
        <fullName evidence="2">Uncharacterized protein</fullName>
    </submittedName>
</protein>
<gene>
    <name evidence="2" type="ORF">HNQ61_003784</name>
</gene>
<accession>A0A841H2A1</accession>
<dbReference type="AlphaFoldDB" id="A0A841H2A1"/>
<feature type="chain" id="PRO_5032697422" evidence="1">
    <location>
        <begin position="22"/>
        <end position="151"/>
    </location>
</feature>
<evidence type="ECO:0000256" key="1">
    <source>
        <dbReference type="SAM" id="SignalP"/>
    </source>
</evidence>
<keyword evidence="1" id="KW-0732">Signal</keyword>
<dbReference type="EMBL" id="JACHIA010000012">
    <property type="protein sequence ID" value="MBB6072123.1"/>
    <property type="molecule type" value="Genomic_DNA"/>
</dbReference>
<sequence length="151" mass="14939">MKSFLAAALAAVLAAAAPASAQDPTGRALVTAKLDTVTAALAPSGFAPAGAPTLISIAADNSTEVQMQVQAGKGYVIVGICDENCGDLDLLVLKADGTTVGQDVAEDNAPLVTYVATENTTLRVRVSMAGCTAASCLAGAALYTGDPAALQ</sequence>
<reference evidence="2 3" key="1">
    <citation type="submission" date="2020-08" db="EMBL/GenBank/DDBJ databases">
        <title>Genomic Encyclopedia of Type Strains, Phase IV (KMG-IV): sequencing the most valuable type-strain genomes for metagenomic binning, comparative biology and taxonomic classification.</title>
        <authorList>
            <person name="Goeker M."/>
        </authorList>
    </citation>
    <scope>NUCLEOTIDE SEQUENCE [LARGE SCALE GENOMIC DNA]</scope>
    <source>
        <strain evidence="2 3">DSM 29007</strain>
    </source>
</reference>
<evidence type="ECO:0000313" key="3">
    <source>
        <dbReference type="Proteomes" id="UP000582837"/>
    </source>
</evidence>
<proteinExistence type="predicted"/>
<name>A0A841H2A1_9BACT</name>
<evidence type="ECO:0000313" key="2">
    <source>
        <dbReference type="EMBL" id="MBB6072123.1"/>
    </source>
</evidence>
<feature type="signal peptide" evidence="1">
    <location>
        <begin position="1"/>
        <end position="21"/>
    </location>
</feature>
<comment type="caution">
    <text evidence="2">The sequence shown here is derived from an EMBL/GenBank/DDBJ whole genome shotgun (WGS) entry which is preliminary data.</text>
</comment>
<keyword evidence="3" id="KW-1185">Reference proteome</keyword>
<dbReference type="RefSeq" id="WP_170034733.1">
    <property type="nucleotide sequence ID" value="NZ_JABDTL010000001.1"/>
</dbReference>
<organism evidence="2 3">
    <name type="scientific">Longimicrobium terrae</name>
    <dbReference type="NCBI Taxonomy" id="1639882"/>
    <lineage>
        <taxon>Bacteria</taxon>
        <taxon>Pseudomonadati</taxon>
        <taxon>Gemmatimonadota</taxon>
        <taxon>Longimicrobiia</taxon>
        <taxon>Longimicrobiales</taxon>
        <taxon>Longimicrobiaceae</taxon>
        <taxon>Longimicrobium</taxon>
    </lineage>
</organism>
<dbReference type="Proteomes" id="UP000582837">
    <property type="component" value="Unassembled WGS sequence"/>
</dbReference>